<organism evidence="3 4">
    <name type="scientific">Macrococcus bovicus</name>
    <dbReference type="NCBI Taxonomy" id="69968"/>
    <lineage>
        <taxon>Bacteria</taxon>
        <taxon>Bacillati</taxon>
        <taxon>Bacillota</taxon>
        <taxon>Bacilli</taxon>
        <taxon>Bacillales</taxon>
        <taxon>Staphylococcaceae</taxon>
        <taxon>Macrococcus</taxon>
    </lineage>
</organism>
<keyword evidence="4" id="KW-1185">Reference proteome</keyword>
<dbReference type="AlphaFoldDB" id="A0A4R6C1W2"/>
<evidence type="ECO:0000256" key="1">
    <source>
        <dbReference type="ARBA" id="ARBA00022729"/>
    </source>
</evidence>
<dbReference type="RefSeq" id="WP_133450543.1">
    <property type="nucleotide sequence ID" value="NZ_SCWF01000001.1"/>
</dbReference>
<dbReference type="OrthoDB" id="2417732at2"/>
<name>A0A4R6C1W2_9STAP</name>
<proteinExistence type="predicted"/>
<feature type="chain" id="PRO_5020978838" description="DUF4352 domain-containing protein" evidence="2">
    <location>
        <begin position="29"/>
        <end position="181"/>
    </location>
</feature>
<dbReference type="EMBL" id="SCWF01000001">
    <property type="protein sequence ID" value="TDM15334.1"/>
    <property type="molecule type" value="Genomic_DNA"/>
</dbReference>
<evidence type="ECO:0000313" key="3">
    <source>
        <dbReference type="EMBL" id="TDM15334.1"/>
    </source>
</evidence>
<evidence type="ECO:0008006" key="5">
    <source>
        <dbReference type="Google" id="ProtNLM"/>
    </source>
</evidence>
<accession>A0A4R6C1W2</accession>
<evidence type="ECO:0000256" key="2">
    <source>
        <dbReference type="SAM" id="SignalP"/>
    </source>
</evidence>
<sequence length="181" mass="19644">MNHKIIAGSVLTSALLLSALSHTTQAHAFEKSINHTVYNIEQEMDSVINGPEQLPHESLADAAAIGESRAIHNLTFTLTKVKAAQEEDASLPDDIVTVYYTVKNTSAAPYYAGQSATIYYQGKTADAYALSSDKSAMIQPGDTAEVSQSFRLNPEIKQFDVEVGPLFDINGHKALYKASEH</sequence>
<gene>
    <name evidence="3" type="ORF">ERX55_00040</name>
</gene>
<feature type="signal peptide" evidence="2">
    <location>
        <begin position="1"/>
        <end position="28"/>
    </location>
</feature>
<dbReference type="InterPro" id="IPR029050">
    <property type="entry name" value="Immunoprotect_excell_Ig-like"/>
</dbReference>
<protein>
    <recommendedName>
        <fullName evidence="5">DUF4352 domain-containing protein</fullName>
    </recommendedName>
</protein>
<reference evidence="3 4" key="1">
    <citation type="submission" date="2019-01" db="EMBL/GenBank/DDBJ databases">
        <title>Draft genome sequences of the type strains of six Macrococcus species.</title>
        <authorList>
            <person name="Mazhar S."/>
            <person name="Altermann E."/>
            <person name="Hill C."/>
            <person name="Mcauliffe O."/>
        </authorList>
    </citation>
    <scope>NUCLEOTIDE SEQUENCE [LARGE SCALE GENOMIC DNA]</scope>
    <source>
        <strain evidence="3 4">ATCC 51825</strain>
    </source>
</reference>
<dbReference type="Proteomes" id="UP000294843">
    <property type="component" value="Unassembled WGS sequence"/>
</dbReference>
<dbReference type="Gene3D" id="2.60.40.1240">
    <property type="match status" value="1"/>
</dbReference>
<evidence type="ECO:0000313" key="4">
    <source>
        <dbReference type="Proteomes" id="UP000294843"/>
    </source>
</evidence>
<keyword evidence="1 2" id="KW-0732">Signal</keyword>
<comment type="caution">
    <text evidence="3">The sequence shown here is derived from an EMBL/GenBank/DDBJ whole genome shotgun (WGS) entry which is preliminary data.</text>
</comment>